<evidence type="ECO:0000313" key="3">
    <source>
        <dbReference type="Proteomes" id="UP000321830"/>
    </source>
</evidence>
<reference evidence="2 3" key="1">
    <citation type="submission" date="2019-07" db="EMBL/GenBank/DDBJ databases">
        <title>Whole genome shotgun sequence of Enterococcus villorum NBRC 100699.</title>
        <authorList>
            <person name="Hosoyama A."/>
            <person name="Uohara A."/>
            <person name="Ohji S."/>
            <person name="Ichikawa N."/>
        </authorList>
    </citation>
    <scope>NUCLEOTIDE SEQUENCE [LARGE SCALE GENOMIC DNA]</scope>
    <source>
        <strain evidence="2 3">NBRC 100699</strain>
    </source>
</reference>
<comment type="caution">
    <text evidence="2">The sequence shown here is derived from an EMBL/GenBank/DDBJ whole genome shotgun (WGS) entry which is preliminary data.</text>
</comment>
<evidence type="ECO:0000256" key="1">
    <source>
        <dbReference type="SAM" id="MobiDB-lite"/>
    </source>
</evidence>
<dbReference type="RefSeq" id="WP_010750972.1">
    <property type="nucleotide sequence ID" value="NZ_BJWF01000001.1"/>
</dbReference>
<gene>
    <name evidence="2" type="ORF">EVI01_00690</name>
</gene>
<feature type="region of interest" description="Disordered" evidence="1">
    <location>
        <begin position="1"/>
        <end position="36"/>
    </location>
</feature>
<dbReference type="Proteomes" id="UP000321830">
    <property type="component" value="Unassembled WGS sequence"/>
</dbReference>
<sequence length="547" mass="63768">MKEMNKEEIKSIHSGEESHEERQNEGHEESQSSTNKDLKAMIEVSKISISTDLDILTNQLKPIMIKKQDEKGIERSLVVLPTHKDYSALATAYIELDELKTRDAYTFLKEALPTEKIETYNLLKDKITLEKIDDPSYMETILSEEMYNDYKFTKSSLGQDMKPKYNQEELKNHVILKSTLTPEQHDEYVASLMEKTKQYQDKLNDLAKSVIEKNTIKYKKSIKSPNKLDEQHPFKLQYVDKNNESHSVIVTPKNKAYKRLNQAHDYLNKLKQDKEKSTMRNQAIPDSKKIETNEATNNVILEKMEDNKTINDVSSEKIENNETTNDISSEKIKNIETYVNDLNKRIIEKDTYKNKKRNKKLNQEQILESNTISVSYGDEKYLSNNKNYKNLKKSCQKFIEQNKNIEFFTLNFKDKNEISRSVNIHKSLNYKKIAKICKRFSKQKQTNYTEPLILQAKNKDGSHQSVVVRPEDKKYQELVDNYKIAVEKSLSLSELKTKSQEEKLGRVANLIAKAKIKVIKSQMNSAQERINNHAQSILKKQEMELAK</sequence>
<evidence type="ECO:0000313" key="2">
    <source>
        <dbReference type="EMBL" id="GEL90732.1"/>
    </source>
</evidence>
<dbReference type="AlphaFoldDB" id="A0A511IY80"/>
<proteinExistence type="predicted"/>
<dbReference type="EMBL" id="BJWF01000001">
    <property type="protein sequence ID" value="GEL90732.1"/>
    <property type="molecule type" value="Genomic_DNA"/>
</dbReference>
<protein>
    <submittedName>
        <fullName evidence="2">Uncharacterized protein</fullName>
    </submittedName>
</protein>
<name>A0A511IY80_9ENTE</name>
<organism evidence="2 3">
    <name type="scientific">Enterococcus villorum</name>
    <dbReference type="NCBI Taxonomy" id="112904"/>
    <lineage>
        <taxon>Bacteria</taxon>
        <taxon>Bacillati</taxon>
        <taxon>Bacillota</taxon>
        <taxon>Bacilli</taxon>
        <taxon>Lactobacillales</taxon>
        <taxon>Enterococcaceae</taxon>
        <taxon>Enterococcus</taxon>
    </lineage>
</organism>
<accession>A0A511IY80</accession>